<accession>A0A1M6LQ93</accession>
<dbReference type="EMBL" id="FRAD01000006">
    <property type="protein sequence ID" value="SHJ73379.1"/>
    <property type="molecule type" value="Genomic_DNA"/>
</dbReference>
<dbReference type="PANTHER" id="PTHR47099">
    <property type="entry name" value="METHYLCOBAMIDE:COM METHYLTRANSFERASE MTBA"/>
    <property type="match status" value="1"/>
</dbReference>
<evidence type="ECO:0000313" key="3">
    <source>
        <dbReference type="Proteomes" id="UP000183952"/>
    </source>
</evidence>
<dbReference type="Pfam" id="PF01208">
    <property type="entry name" value="URO-D"/>
    <property type="match status" value="1"/>
</dbReference>
<dbReference type="GO" id="GO:0032259">
    <property type="term" value="P:methylation"/>
    <property type="evidence" value="ECO:0007669"/>
    <property type="project" value="UniProtKB-KW"/>
</dbReference>
<dbReference type="OrthoDB" id="9780425at2"/>
<evidence type="ECO:0000313" key="2">
    <source>
        <dbReference type="EMBL" id="SHJ73379.1"/>
    </source>
</evidence>
<dbReference type="GO" id="GO:0004853">
    <property type="term" value="F:uroporphyrinogen decarboxylase activity"/>
    <property type="evidence" value="ECO:0007669"/>
    <property type="project" value="InterPro"/>
</dbReference>
<gene>
    <name evidence="2" type="ORF">SAMN02745248_00779</name>
</gene>
<dbReference type="Gene3D" id="3.20.20.210">
    <property type="match status" value="1"/>
</dbReference>
<keyword evidence="2" id="KW-0808">Transferase</keyword>
<evidence type="ECO:0000259" key="1">
    <source>
        <dbReference type="Pfam" id="PF01208"/>
    </source>
</evidence>
<dbReference type="InterPro" id="IPR052024">
    <property type="entry name" value="Methanogen_methyltrans"/>
</dbReference>
<dbReference type="Proteomes" id="UP000183952">
    <property type="component" value="Unassembled WGS sequence"/>
</dbReference>
<dbReference type="PANTHER" id="PTHR47099:SF1">
    <property type="entry name" value="METHYLCOBAMIDE:COM METHYLTRANSFERASE MTBA"/>
    <property type="match status" value="1"/>
</dbReference>
<reference evidence="2 3" key="1">
    <citation type="submission" date="2016-11" db="EMBL/GenBank/DDBJ databases">
        <authorList>
            <person name="Jaros S."/>
            <person name="Januszkiewicz K."/>
            <person name="Wedrychowicz H."/>
        </authorList>
    </citation>
    <scope>NUCLEOTIDE SEQUENCE [LARGE SCALE GENOMIC DNA]</scope>
    <source>
        <strain evidence="2 3">DSM 3090</strain>
    </source>
</reference>
<proteinExistence type="predicted"/>
<keyword evidence="3" id="KW-1185">Reference proteome</keyword>
<dbReference type="InterPro" id="IPR000257">
    <property type="entry name" value="Uroporphyrinogen_deCOase"/>
</dbReference>
<dbReference type="RefSeq" id="WP_072902551.1">
    <property type="nucleotide sequence ID" value="NZ_FRAD01000006.1"/>
</dbReference>
<dbReference type="STRING" id="1121331.SAMN02745248_00779"/>
<dbReference type="InterPro" id="IPR038071">
    <property type="entry name" value="UROD/MetE-like_sf"/>
</dbReference>
<sequence length="215" mass="23370">MFKDQMTHKERMIAFSKGEKIDRIPISLSLGEAIAPSFGYGLDEYSNSAEIMANVAINSFREFGSDSESIATTLRGMGEAMGSKIKYPKNSIPYVEEPAVKEINDIDKLKIADPQKDGRLPLCLKALRMTMDAIGNEVSVGGGIAGPFSVATCLVGAENLLRWIIKYPEKVKQLMELVTESNNRYIKELANLGVGVSIADPVTSSSLVGKKFVSS</sequence>
<dbReference type="GO" id="GO:0006779">
    <property type="term" value="P:porphyrin-containing compound biosynthetic process"/>
    <property type="evidence" value="ECO:0007669"/>
    <property type="project" value="InterPro"/>
</dbReference>
<feature type="domain" description="Uroporphyrinogen decarboxylase (URO-D)" evidence="1">
    <location>
        <begin position="7"/>
        <end position="209"/>
    </location>
</feature>
<organism evidence="2 3">
    <name type="scientific">Hathewaya proteolytica DSM 3090</name>
    <dbReference type="NCBI Taxonomy" id="1121331"/>
    <lineage>
        <taxon>Bacteria</taxon>
        <taxon>Bacillati</taxon>
        <taxon>Bacillota</taxon>
        <taxon>Clostridia</taxon>
        <taxon>Eubacteriales</taxon>
        <taxon>Clostridiaceae</taxon>
        <taxon>Hathewaya</taxon>
    </lineage>
</organism>
<keyword evidence="2" id="KW-0489">Methyltransferase</keyword>
<dbReference type="SUPFAM" id="SSF51726">
    <property type="entry name" value="UROD/MetE-like"/>
    <property type="match status" value="1"/>
</dbReference>
<protein>
    <submittedName>
        <fullName evidence="2">Methyltransferase, MtaA/CmuA family</fullName>
    </submittedName>
</protein>
<dbReference type="GO" id="GO:0008168">
    <property type="term" value="F:methyltransferase activity"/>
    <property type="evidence" value="ECO:0007669"/>
    <property type="project" value="UniProtKB-KW"/>
</dbReference>
<name>A0A1M6LQ93_9CLOT</name>
<dbReference type="AlphaFoldDB" id="A0A1M6LQ93"/>